<sequence length="90" mass="9586">MSDDIDPALVAVLTQLWRARTETPERAWSLAKLAKQSGLPMSTLRRQLTGIEDAGLVEVRVGEDGAGSAWLTEEGAALCRGVFGDDEAAS</sequence>
<dbReference type="EMBL" id="FCOI02000009">
    <property type="protein sequence ID" value="SAK61812.1"/>
    <property type="molecule type" value="Genomic_DNA"/>
</dbReference>
<protein>
    <submittedName>
        <fullName evidence="2">DNA-binding protein</fullName>
    </submittedName>
</protein>
<feature type="domain" description="HTH iclR-type" evidence="1">
    <location>
        <begin position="25"/>
        <end position="58"/>
    </location>
</feature>
<dbReference type="InterPro" id="IPR005471">
    <property type="entry name" value="Tscrpt_reg_IclR_N"/>
</dbReference>
<accession>A0A158AVF4</accession>
<evidence type="ECO:0000259" key="1">
    <source>
        <dbReference type="Pfam" id="PF09339"/>
    </source>
</evidence>
<dbReference type="InterPro" id="IPR036390">
    <property type="entry name" value="WH_DNA-bd_sf"/>
</dbReference>
<reference evidence="3" key="1">
    <citation type="submission" date="2016-01" db="EMBL/GenBank/DDBJ databases">
        <authorList>
            <person name="Peeters Charlotte."/>
        </authorList>
    </citation>
    <scope>NUCLEOTIDE SEQUENCE [LARGE SCALE GENOMIC DNA]</scope>
</reference>
<gene>
    <name evidence="2" type="ORF">AWB76_03117</name>
</gene>
<dbReference type="Proteomes" id="UP000054624">
    <property type="component" value="Unassembled WGS sequence"/>
</dbReference>
<name>A0A158AVF4_9BURK</name>
<organism evidence="2 3">
    <name type="scientific">Caballeronia temeraria</name>
    <dbReference type="NCBI Taxonomy" id="1777137"/>
    <lineage>
        <taxon>Bacteria</taxon>
        <taxon>Pseudomonadati</taxon>
        <taxon>Pseudomonadota</taxon>
        <taxon>Betaproteobacteria</taxon>
        <taxon>Burkholderiales</taxon>
        <taxon>Burkholderiaceae</taxon>
        <taxon>Caballeronia</taxon>
    </lineage>
</organism>
<dbReference type="SUPFAM" id="SSF46785">
    <property type="entry name" value="Winged helix' DNA-binding domain"/>
    <property type="match status" value="1"/>
</dbReference>
<dbReference type="GO" id="GO:0003677">
    <property type="term" value="F:DNA binding"/>
    <property type="evidence" value="ECO:0007669"/>
    <property type="project" value="UniProtKB-KW"/>
</dbReference>
<dbReference type="Gene3D" id="1.10.10.10">
    <property type="entry name" value="Winged helix-like DNA-binding domain superfamily/Winged helix DNA-binding domain"/>
    <property type="match status" value="1"/>
</dbReference>
<keyword evidence="2" id="KW-0238">DNA-binding</keyword>
<evidence type="ECO:0000313" key="2">
    <source>
        <dbReference type="EMBL" id="SAK61812.1"/>
    </source>
</evidence>
<dbReference type="Pfam" id="PF09339">
    <property type="entry name" value="HTH_IclR"/>
    <property type="match status" value="1"/>
</dbReference>
<dbReference type="STRING" id="1777137.AWB76_03117"/>
<dbReference type="OrthoDB" id="8777588at2"/>
<dbReference type="RefSeq" id="WP_061160970.1">
    <property type="nucleotide sequence ID" value="NZ_FCOI02000009.1"/>
</dbReference>
<evidence type="ECO:0000313" key="3">
    <source>
        <dbReference type="Proteomes" id="UP000054624"/>
    </source>
</evidence>
<dbReference type="InterPro" id="IPR036388">
    <property type="entry name" value="WH-like_DNA-bd_sf"/>
</dbReference>
<keyword evidence="3" id="KW-1185">Reference proteome</keyword>
<dbReference type="AlphaFoldDB" id="A0A158AVF4"/>
<proteinExistence type="predicted"/>